<evidence type="ECO:0000313" key="3">
    <source>
        <dbReference type="Proteomes" id="UP000324800"/>
    </source>
</evidence>
<dbReference type="EMBL" id="SNRW01011083">
    <property type="protein sequence ID" value="KAA6375649.1"/>
    <property type="molecule type" value="Genomic_DNA"/>
</dbReference>
<proteinExistence type="predicted"/>
<protein>
    <submittedName>
        <fullName evidence="2">Uncharacterized protein</fullName>
    </submittedName>
</protein>
<feature type="compositionally biased region" description="Basic and acidic residues" evidence="1">
    <location>
        <begin position="270"/>
        <end position="344"/>
    </location>
</feature>
<reference evidence="2 3" key="1">
    <citation type="submission" date="2019-03" db="EMBL/GenBank/DDBJ databases">
        <title>Single cell metagenomics reveals metabolic interactions within the superorganism composed of flagellate Streblomastix strix and complex community of Bacteroidetes bacteria on its surface.</title>
        <authorList>
            <person name="Treitli S.C."/>
            <person name="Kolisko M."/>
            <person name="Husnik F."/>
            <person name="Keeling P."/>
            <person name="Hampl V."/>
        </authorList>
    </citation>
    <scope>NUCLEOTIDE SEQUENCE [LARGE SCALE GENOMIC DNA]</scope>
    <source>
        <strain evidence="2">ST1C</strain>
    </source>
</reference>
<dbReference type="AlphaFoldDB" id="A0A5J4UYP8"/>
<sequence>TQDILGDIRQSISHIKEHEKDIGFMKRLLHLIIIGYTSNKVETSEIVKTSSLADTLLQILKGLNSQQEDEQVIITAVLCSIGAIEKVRKMAYQAQQEGHSCGGYFFIWGEIEQKKAENLIIQEKHQKEIQQQREKNKNDIKTMKKIEIDNDEKWNRDKSTLLEQKKTKQKQIQGTIQNEDSDSDKDQYSQKESKGNSQDEEEIRKTTAERIKTNVEQNHQLSQDIQDKEIEREALSEKSRQLYKHVQQFKKALDHKDDHEQYDQGIDDNEGVKKNRKEEKLRDKVKQKEKDKIKQKEKEKEQIKDKEKEQIKDKEKEKPKNQNEKDQLKEQIKEKEKENVQQKEKIKNLNEKEKESEEVDDKIVLIPKLLKLVLEKRVFRFSIKFTNSLNSRRFGLIGNGEELLDNIPVPGKNFRAITYDEKEGAIRLGWLEVFRWITTTDEKRRITFELDLRDGIPQNTIRIFCGIDESPILFVNVPKQLKIYLAYDNLPNTKYDNKIFEIPKPTREKVGEYEKVIDYNMDLTRQN</sequence>
<name>A0A5J4UYP8_9EUKA</name>
<feature type="region of interest" description="Disordered" evidence="1">
    <location>
        <begin position="161"/>
        <end position="204"/>
    </location>
</feature>
<feature type="non-terminal residue" evidence="2">
    <location>
        <position position="1"/>
    </location>
</feature>
<organism evidence="2 3">
    <name type="scientific">Streblomastix strix</name>
    <dbReference type="NCBI Taxonomy" id="222440"/>
    <lineage>
        <taxon>Eukaryota</taxon>
        <taxon>Metamonada</taxon>
        <taxon>Preaxostyla</taxon>
        <taxon>Oxymonadida</taxon>
        <taxon>Streblomastigidae</taxon>
        <taxon>Streblomastix</taxon>
    </lineage>
</organism>
<feature type="region of interest" description="Disordered" evidence="1">
    <location>
        <begin position="253"/>
        <end position="344"/>
    </location>
</feature>
<feature type="compositionally biased region" description="Basic and acidic residues" evidence="1">
    <location>
        <begin position="184"/>
        <end position="194"/>
    </location>
</feature>
<evidence type="ECO:0000256" key="1">
    <source>
        <dbReference type="SAM" id="MobiDB-lite"/>
    </source>
</evidence>
<evidence type="ECO:0000313" key="2">
    <source>
        <dbReference type="EMBL" id="KAA6375649.1"/>
    </source>
</evidence>
<gene>
    <name evidence="2" type="ORF">EZS28_028824</name>
</gene>
<comment type="caution">
    <text evidence="2">The sequence shown here is derived from an EMBL/GenBank/DDBJ whole genome shotgun (WGS) entry which is preliminary data.</text>
</comment>
<dbReference type="Proteomes" id="UP000324800">
    <property type="component" value="Unassembled WGS sequence"/>
</dbReference>
<feature type="compositionally biased region" description="Basic and acidic residues" evidence="1">
    <location>
        <begin position="253"/>
        <end position="262"/>
    </location>
</feature>
<accession>A0A5J4UYP8</accession>